<gene>
    <name evidence="1" type="ORF">AN672_28040</name>
</gene>
<organism evidence="1 2">
    <name type="scientific">Citrobacter freundii</name>
    <dbReference type="NCBI Taxonomy" id="546"/>
    <lineage>
        <taxon>Bacteria</taxon>
        <taxon>Pseudomonadati</taxon>
        <taxon>Pseudomonadota</taxon>
        <taxon>Gammaproteobacteria</taxon>
        <taxon>Enterobacterales</taxon>
        <taxon>Enterobacteriaceae</taxon>
        <taxon>Citrobacter</taxon>
        <taxon>Citrobacter freundii complex</taxon>
    </lineage>
</organism>
<reference evidence="1 2" key="2">
    <citation type="journal article" date="2017" name="PLoS ONE">
        <title>Genomic and phenotypic characterisation of fluoroquinolone resistance mechanisms in Enterobacteriaceae in Durban, South Africa.</title>
        <authorList>
            <person name="Osei Sekyere J."/>
            <person name="Amoako D.G."/>
        </authorList>
    </citation>
    <scope>NUCLEOTIDE SEQUENCE [LARGE SCALE GENOMIC DNA]</scope>
    <source>
        <strain evidence="1 2">ST62:944112508</strain>
    </source>
</reference>
<dbReference type="EMBL" id="LJEB01000230">
    <property type="protein sequence ID" value="KPR46569.1"/>
    <property type="molecule type" value="Genomic_DNA"/>
</dbReference>
<evidence type="ECO:0008006" key="3">
    <source>
        <dbReference type="Google" id="ProtNLM"/>
    </source>
</evidence>
<dbReference type="RefSeq" id="WP_057064960.1">
    <property type="nucleotide sequence ID" value="NZ_LJEB01000230.1"/>
</dbReference>
<accession>A0AA40THN0</accession>
<evidence type="ECO:0000313" key="2">
    <source>
        <dbReference type="Proteomes" id="UP000050520"/>
    </source>
</evidence>
<protein>
    <recommendedName>
        <fullName evidence="3">HNH endonuclease</fullName>
    </recommendedName>
</protein>
<name>A0AA40THN0_CITFR</name>
<dbReference type="Proteomes" id="UP000050520">
    <property type="component" value="Unassembled WGS sequence"/>
</dbReference>
<proteinExistence type="predicted"/>
<sequence>MKKLQPPKVYDLAILKEIKNNAGWSANPYINGSFKSMRADYITYRRNKGSAFFVNQMIMGASLKSKLIYHFDNPRAELSYIDHIRYRLSPNCCPTCGGEGTFSVDHYLPKAGFPNLTLYSLNLVPACDCNYKRSSVVRGATPNETAIHPYFDDGLDERLMKAEIIGDLEEGEIDVNFVPLPCQRIHVDKIRFHIEHVINRTRAKTWMIGRWSTLVNNTNTIVTTIPEQDTILLTLL</sequence>
<comment type="caution">
    <text evidence="1">The sequence shown here is derived from an EMBL/GenBank/DDBJ whole genome shotgun (WGS) entry which is preliminary data.</text>
</comment>
<reference evidence="2" key="1">
    <citation type="submission" date="2015-09" db="EMBL/GenBank/DDBJ databases">
        <title>Prevalence of NDMs in South Africa.</title>
        <authorList>
            <person name="Osei Sekyere J."/>
            <person name="Govinden U."/>
            <person name="Essack S."/>
            <person name="Haldorsen B."/>
            <person name="Samuelsen O."/>
            <person name="Aasnaes B."/>
            <person name="Sundsfjord A."/>
        </authorList>
    </citation>
    <scope>NUCLEOTIDE SEQUENCE [LARGE SCALE GENOMIC DNA]</scope>
    <source>
        <strain evidence="2">ST62:944112508</strain>
    </source>
</reference>
<evidence type="ECO:0000313" key="1">
    <source>
        <dbReference type="EMBL" id="KPR46569.1"/>
    </source>
</evidence>
<dbReference type="AlphaFoldDB" id="A0AA40THN0"/>